<accession>A0A5E4MSB5</accession>
<feature type="non-terminal residue" evidence="1">
    <location>
        <position position="1"/>
    </location>
</feature>
<name>A0A5E4MSB5_9HEMI</name>
<keyword evidence="1" id="KW-0695">RNA-directed DNA polymerase</keyword>
<dbReference type="PANTHER" id="PTHR33332">
    <property type="entry name" value="REVERSE TRANSCRIPTASE DOMAIN-CONTAINING PROTEIN"/>
    <property type="match status" value="1"/>
</dbReference>
<organism evidence="1 2">
    <name type="scientific">Cinara cedri</name>
    <dbReference type="NCBI Taxonomy" id="506608"/>
    <lineage>
        <taxon>Eukaryota</taxon>
        <taxon>Metazoa</taxon>
        <taxon>Ecdysozoa</taxon>
        <taxon>Arthropoda</taxon>
        <taxon>Hexapoda</taxon>
        <taxon>Insecta</taxon>
        <taxon>Pterygota</taxon>
        <taxon>Neoptera</taxon>
        <taxon>Paraneoptera</taxon>
        <taxon>Hemiptera</taxon>
        <taxon>Sternorrhyncha</taxon>
        <taxon>Aphidomorpha</taxon>
        <taxon>Aphidoidea</taxon>
        <taxon>Aphididae</taxon>
        <taxon>Lachninae</taxon>
        <taxon>Cinara</taxon>
    </lineage>
</organism>
<gene>
    <name evidence="1" type="ORF">CINCED_3A021457</name>
</gene>
<dbReference type="OrthoDB" id="6623216at2759"/>
<keyword evidence="1" id="KW-0548">Nucleotidyltransferase</keyword>
<dbReference type="EMBL" id="CABPRJ010001096">
    <property type="protein sequence ID" value="VVC35188.1"/>
    <property type="molecule type" value="Genomic_DNA"/>
</dbReference>
<evidence type="ECO:0000313" key="2">
    <source>
        <dbReference type="Proteomes" id="UP000325440"/>
    </source>
</evidence>
<keyword evidence="1" id="KW-0808">Transferase</keyword>
<sequence>IARLRIKVGVTFITLLLILHSYRRAFGQRLILARLDAHLDSTGNRSPNQYGYRQGSSTSDAIERLLNATHYAALDVAQHRDICVAVYIEVKNAFNTAPWKKVDNALRDRNVPSCLVKMIRFYLQDRSILVGETLHQNPSGVQPVEFADNVCVIGIARTGEAAATILNPVLAKVSAWMEQSGLKLAPTKTEAIDTRLSFTKHIQQAARKAADSANAIGRLKPNLGVPSQNKGVFLGTVVNSKMIGEDSVPNSTNVIIVIRYTTEI</sequence>
<dbReference type="AlphaFoldDB" id="A0A5E4MSB5"/>
<reference evidence="1 2" key="1">
    <citation type="submission" date="2019-08" db="EMBL/GenBank/DDBJ databases">
        <authorList>
            <person name="Alioto T."/>
            <person name="Alioto T."/>
            <person name="Gomez Garrido J."/>
        </authorList>
    </citation>
    <scope>NUCLEOTIDE SEQUENCE [LARGE SCALE GENOMIC DNA]</scope>
</reference>
<keyword evidence="2" id="KW-1185">Reference proteome</keyword>
<evidence type="ECO:0000313" key="1">
    <source>
        <dbReference type="EMBL" id="VVC35188.1"/>
    </source>
</evidence>
<dbReference type="Proteomes" id="UP000325440">
    <property type="component" value="Unassembled WGS sequence"/>
</dbReference>
<proteinExistence type="predicted"/>
<dbReference type="GO" id="GO:0003964">
    <property type="term" value="F:RNA-directed DNA polymerase activity"/>
    <property type="evidence" value="ECO:0007669"/>
    <property type="project" value="UniProtKB-KW"/>
</dbReference>
<protein>
    <submittedName>
        <fullName evidence="1">Reverse transcriptase domain</fullName>
    </submittedName>
</protein>